<keyword evidence="4" id="KW-1003">Cell membrane</keyword>
<sequence length="390" mass="39366">MSGTLGRRLLVPGSALLWGLQFAVLVPSLALLLVALYDATPSQVGWVLGVYNGAGFVAALVVPAWADRRGDYLVPMLGCSALTLLLAVALWWVTGLPGAVVALVVLGAPAGVGVSLLFAHLRHEGAGTAQVTRVRAVVSFAWIAGPPLATFLIATAGERALLPALAVLAVLNGATTAAMVRHRRRRTAEGLPATSAPDDAIPVSRSGVALVTLGFVLLQAANATVVSVMALFTTRGLGLDVVWSGVALGVAAAAEIPALLLLGRLGSRVSDLALVVSGSAVGVVYFALMTVVSGPAGLVAVQLLNAWTFAVIAGTGLGLFQRIITRPGLASGLYANTRRLGGVVSGPVIGLGGATAWGYGAAFLVCAGLTVLGVVLVVVALRTARTTATA</sequence>
<dbReference type="InterPro" id="IPR020846">
    <property type="entry name" value="MFS_dom"/>
</dbReference>
<proteinExistence type="inferred from homology"/>
<evidence type="ECO:0000259" key="10">
    <source>
        <dbReference type="PROSITE" id="PS50850"/>
    </source>
</evidence>
<feature type="transmembrane region" description="Helical" evidence="9">
    <location>
        <begin position="208"/>
        <end position="229"/>
    </location>
</feature>
<keyword evidence="6 9" id="KW-0812">Transmembrane</keyword>
<reference evidence="11 12" key="1">
    <citation type="submission" date="2019-07" db="EMBL/GenBank/DDBJ databases">
        <title>Quadrisphaera sp. strain DD2A genome sequencing and assembly.</title>
        <authorList>
            <person name="Kim I."/>
        </authorList>
    </citation>
    <scope>NUCLEOTIDE SEQUENCE [LARGE SCALE GENOMIC DNA]</scope>
    <source>
        <strain evidence="11 12">DD2A</strain>
    </source>
</reference>
<feature type="transmembrane region" description="Helical" evidence="9">
    <location>
        <begin position="298"/>
        <end position="320"/>
    </location>
</feature>
<evidence type="ECO:0000256" key="2">
    <source>
        <dbReference type="ARBA" id="ARBA00006523"/>
    </source>
</evidence>
<keyword evidence="5" id="KW-0762">Sugar transport</keyword>
<evidence type="ECO:0000256" key="9">
    <source>
        <dbReference type="SAM" id="Phobius"/>
    </source>
</evidence>
<dbReference type="PROSITE" id="PS50850">
    <property type="entry name" value="MFS"/>
    <property type="match status" value="1"/>
</dbReference>
<evidence type="ECO:0000256" key="1">
    <source>
        <dbReference type="ARBA" id="ARBA00004651"/>
    </source>
</evidence>
<evidence type="ECO:0000313" key="11">
    <source>
        <dbReference type="EMBL" id="TXR51613.1"/>
    </source>
</evidence>
<dbReference type="InterPro" id="IPR036259">
    <property type="entry name" value="MFS_trans_sf"/>
</dbReference>
<dbReference type="AlphaFoldDB" id="A0A5C8Z312"/>
<feature type="transmembrane region" description="Helical" evidence="9">
    <location>
        <begin position="362"/>
        <end position="381"/>
    </location>
</feature>
<protein>
    <submittedName>
        <fullName evidence="11">MFS transporter</fullName>
    </submittedName>
</protein>
<dbReference type="OrthoDB" id="4859314at2"/>
<dbReference type="Pfam" id="PF07690">
    <property type="entry name" value="MFS_1"/>
    <property type="match status" value="1"/>
</dbReference>
<feature type="transmembrane region" description="Helical" evidence="9">
    <location>
        <begin position="43"/>
        <end position="65"/>
    </location>
</feature>
<keyword evidence="8 9" id="KW-0472">Membrane</keyword>
<evidence type="ECO:0000256" key="4">
    <source>
        <dbReference type="ARBA" id="ARBA00022475"/>
    </source>
</evidence>
<dbReference type="EMBL" id="VKAC01000020">
    <property type="protein sequence ID" value="TXR51613.1"/>
    <property type="molecule type" value="Genomic_DNA"/>
</dbReference>
<feature type="transmembrane region" description="Helical" evidence="9">
    <location>
        <begin position="72"/>
        <end position="93"/>
    </location>
</feature>
<keyword evidence="3" id="KW-0813">Transport</keyword>
<dbReference type="PANTHER" id="PTHR23535">
    <property type="entry name" value="SUGAR EFFLUX TRANSPORTER A-RELATED"/>
    <property type="match status" value="1"/>
</dbReference>
<keyword evidence="12" id="KW-1185">Reference proteome</keyword>
<feature type="transmembrane region" description="Helical" evidence="9">
    <location>
        <begin position="241"/>
        <end position="260"/>
    </location>
</feature>
<dbReference type="GO" id="GO:0005886">
    <property type="term" value="C:plasma membrane"/>
    <property type="evidence" value="ECO:0007669"/>
    <property type="project" value="UniProtKB-SubCell"/>
</dbReference>
<dbReference type="GO" id="GO:0022857">
    <property type="term" value="F:transmembrane transporter activity"/>
    <property type="evidence" value="ECO:0007669"/>
    <property type="project" value="InterPro"/>
</dbReference>
<evidence type="ECO:0000256" key="6">
    <source>
        <dbReference type="ARBA" id="ARBA00022692"/>
    </source>
</evidence>
<feature type="transmembrane region" description="Helical" evidence="9">
    <location>
        <begin position="15"/>
        <end position="37"/>
    </location>
</feature>
<feature type="transmembrane region" description="Helical" evidence="9">
    <location>
        <begin position="133"/>
        <end position="154"/>
    </location>
</feature>
<feature type="transmembrane region" description="Helical" evidence="9">
    <location>
        <begin position="99"/>
        <end position="121"/>
    </location>
</feature>
<dbReference type="InterPro" id="IPR011701">
    <property type="entry name" value="MFS"/>
</dbReference>
<evidence type="ECO:0000256" key="3">
    <source>
        <dbReference type="ARBA" id="ARBA00022448"/>
    </source>
</evidence>
<dbReference type="Gene3D" id="1.20.1250.20">
    <property type="entry name" value="MFS general substrate transporter like domains"/>
    <property type="match status" value="2"/>
</dbReference>
<organism evidence="11 12">
    <name type="scientific">Quadrisphaera setariae</name>
    <dbReference type="NCBI Taxonomy" id="2593304"/>
    <lineage>
        <taxon>Bacteria</taxon>
        <taxon>Bacillati</taxon>
        <taxon>Actinomycetota</taxon>
        <taxon>Actinomycetes</taxon>
        <taxon>Kineosporiales</taxon>
        <taxon>Kineosporiaceae</taxon>
        <taxon>Quadrisphaera</taxon>
    </lineage>
</organism>
<dbReference type="RefSeq" id="WP_147928515.1">
    <property type="nucleotide sequence ID" value="NZ_VKAC01000020.1"/>
</dbReference>
<dbReference type="Proteomes" id="UP000321234">
    <property type="component" value="Unassembled WGS sequence"/>
</dbReference>
<feature type="transmembrane region" description="Helical" evidence="9">
    <location>
        <begin position="340"/>
        <end position="356"/>
    </location>
</feature>
<dbReference type="SUPFAM" id="SSF103473">
    <property type="entry name" value="MFS general substrate transporter"/>
    <property type="match status" value="1"/>
</dbReference>
<accession>A0A5C8Z312</accession>
<keyword evidence="7 9" id="KW-1133">Transmembrane helix</keyword>
<evidence type="ECO:0000313" key="12">
    <source>
        <dbReference type="Proteomes" id="UP000321234"/>
    </source>
</evidence>
<feature type="transmembrane region" description="Helical" evidence="9">
    <location>
        <begin position="160"/>
        <end position="180"/>
    </location>
</feature>
<evidence type="ECO:0000256" key="8">
    <source>
        <dbReference type="ARBA" id="ARBA00023136"/>
    </source>
</evidence>
<gene>
    <name evidence="11" type="ORF">FMM08_22125</name>
</gene>
<comment type="subcellular location">
    <subcellularLocation>
        <location evidence="1">Cell membrane</location>
        <topology evidence="1">Multi-pass membrane protein</topology>
    </subcellularLocation>
</comment>
<name>A0A5C8Z312_9ACTN</name>
<comment type="similarity">
    <text evidence="2">Belongs to the major facilitator superfamily. Set transporter family.</text>
</comment>
<evidence type="ECO:0000256" key="5">
    <source>
        <dbReference type="ARBA" id="ARBA00022597"/>
    </source>
</evidence>
<dbReference type="PANTHER" id="PTHR23535:SF2">
    <property type="entry name" value="SUGAR EFFLUX TRANSPORTER A-RELATED"/>
    <property type="match status" value="1"/>
</dbReference>
<feature type="domain" description="Major facilitator superfamily (MFS) profile" evidence="10">
    <location>
        <begin position="7"/>
        <end position="385"/>
    </location>
</feature>
<feature type="transmembrane region" description="Helical" evidence="9">
    <location>
        <begin position="272"/>
        <end position="292"/>
    </location>
</feature>
<evidence type="ECO:0000256" key="7">
    <source>
        <dbReference type="ARBA" id="ARBA00022989"/>
    </source>
</evidence>
<comment type="caution">
    <text evidence="11">The sequence shown here is derived from an EMBL/GenBank/DDBJ whole genome shotgun (WGS) entry which is preliminary data.</text>
</comment>